<dbReference type="InterPro" id="IPR027417">
    <property type="entry name" value="P-loop_NTPase"/>
</dbReference>
<evidence type="ECO:0000256" key="4">
    <source>
        <dbReference type="ARBA" id="ARBA00022741"/>
    </source>
</evidence>
<feature type="compositionally biased region" description="Polar residues" evidence="8">
    <location>
        <begin position="221"/>
        <end position="237"/>
    </location>
</feature>
<dbReference type="OMA" id="VRIKQDI"/>
<dbReference type="PANTHER" id="PTHR24070">
    <property type="entry name" value="RAS, DI-RAS, AND RHEB FAMILY MEMBERS OF SMALL GTPASE SUPERFAMILY"/>
    <property type="match status" value="1"/>
</dbReference>
<keyword evidence="7" id="KW-0472">Membrane</keyword>
<dbReference type="PROSITE" id="PS51420">
    <property type="entry name" value="RHO"/>
    <property type="match status" value="1"/>
</dbReference>
<dbReference type="PROSITE" id="PS51421">
    <property type="entry name" value="RAS"/>
    <property type="match status" value="1"/>
</dbReference>
<dbReference type="FunFam" id="3.40.50.300:FF:000343">
    <property type="entry name" value="Ras family gtpase"/>
    <property type="match status" value="1"/>
</dbReference>
<evidence type="ECO:0000256" key="5">
    <source>
        <dbReference type="ARBA" id="ARBA00022801"/>
    </source>
</evidence>
<dbReference type="InterPro" id="IPR005225">
    <property type="entry name" value="Small_GTP-bd"/>
</dbReference>
<dbReference type="SMART" id="SM00173">
    <property type="entry name" value="RAS"/>
    <property type="match status" value="1"/>
</dbReference>
<dbReference type="GO" id="GO:0003925">
    <property type="term" value="F:G protein activity"/>
    <property type="evidence" value="ECO:0007669"/>
    <property type="project" value="UniProtKB-EC"/>
</dbReference>
<sequence length="247" mass="28041">MASISSIAAATKQQRRTSIQDTKIVVMGEGGVGKSCITIQLISNSFDYDYDPTIEDSYRHQCHVDGEVARLDILDTAGQEEFSVMKDQYMRQGHGFVLVYSITNRDSFRQIPRLIEQIRRNGGDTPVDLPIVLVANKCDLEANRVVTMIEGQALAKRHGCDFYESSAALRINIEQCFHQLVRRIRERDRRILAAARAELSKEKQSALKRLISRIFSRQQKNAVKSTKTTGRKNSSLEQAWRRAPIVQ</sequence>
<keyword evidence="5" id="KW-0378">Hydrolase</keyword>
<keyword evidence="3" id="KW-1003">Cell membrane</keyword>
<dbReference type="SMART" id="SM00174">
    <property type="entry name" value="RHO"/>
    <property type="match status" value="1"/>
</dbReference>
<evidence type="ECO:0000313" key="9">
    <source>
        <dbReference type="EMBL" id="KJE96360.1"/>
    </source>
</evidence>
<dbReference type="SUPFAM" id="SSF52540">
    <property type="entry name" value="P-loop containing nucleoside triphosphate hydrolases"/>
    <property type="match status" value="1"/>
</dbReference>
<keyword evidence="10" id="KW-1185">Reference proteome</keyword>
<reference evidence="10" key="1">
    <citation type="submission" date="2011-02" db="EMBL/GenBank/DDBJ databases">
        <title>The Genome Sequence of Capsaspora owczarzaki ATCC 30864.</title>
        <authorList>
            <person name="Russ C."/>
            <person name="Cuomo C."/>
            <person name="Burger G."/>
            <person name="Gray M.W."/>
            <person name="Holland P.W.H."/>
            <person name="King N."/>
            <person name="Lang F.B.F."/>
            <person name="Roger A.J."/>
            <person name="Ruiz-Trillo I."/>
            <person name="Young S.K."/>
            <person name="Zeng Q."/>
            <person name="Gargeya S."/>
            <person name="Alvarado L."/>
            <person name="Berlin A."/>
            <person name="Chapman S.B."/>
            <person name="Chen Z."/>
            <person name="Freedman E."/>
            <person name="Gellesch M."/>
            <person name="Goldberg J."/>
            <person name="Griggs A."/>
            <person name="Gujja S."/>
            <person name="Heilman E."/>
            <person name="Heiman D."/>
            <person name="Howarth C."/>
            <person name="Mehta T."/>
            <person name="Neiman D."/>
            <person name="Pearson M."/>
            <person name="Roberts A."/>
            <person name="Saif S."/>
            <person name="Shea T."/>
            <person name="Shenoy N."/>
            <person name="Sisk P."/>
            <person name="Stolte C."/>
            <person name="Sykes S."/>
            <person name="White J."/>
            <person name="Yandava C."/>
            <person name="Haas B."/>
            <person name="Nusbaum C."/>
            <person name="Birren B."/>
        </authorList>
    </citation>
    <scope>NUCLEOTIDE SEQUENCE</scope>
    <source>
        <strain evidence="10">ATCC 30864</strain>
    </source>
</reference>
<dbReference type="RefSeq" id="XP_004344319.1">
    <property type="nucleotide sequence ID" value="XM_004344269.2"/>
</dbReference>
<dbReference type="PhylomeDB" id="A0A0D2WUI3"/>
<dbReference type="PROSITE" id="PS51419">
    <property type="entry name" value="RAB"/>
    <property type="match status" value="1"/>
</dbReference>
<dbReference type="AlphaFoldDB" id="A0A0D2WUI3"/>
<comment type="subcellular location">
    <subcellularLocation>
        <location evidence="1">Cell membrane</location>
    </subcellularLocation>
</comment>
<evidence type="ECO:0000256" key="7">
    <source>
        <dbReference type="ARBA" id="ARBA00023136"/>
    </source>
</evidence>
<organism evidence="9 10">
    <name type="scientific">Capsaspora owczarzaki (strain ATCC 30864)</name>
    <dbReference type="NCBI Taxonomy" id="595528"/>
    <lineage>
        <taxon>Eukaryota</taxon>
        <taxon>Filasterea</taxon>
        <taxon>Capsaspora</taxon>
    </lineage>
</organism>
<evidence type="ECO:0000256" key="1">
    <source>
        <dbReference type="ARBA" id="ARBA00004236"/>
    </source>
</evidence>
<dbReference type="SMART" id="SM00175">
    <property type="entry name" value="RAB"/>
    <property type="match status" value="1"/>
</dbReference>
<evidence type="ECO:0000256" key="8">
    <source>
        <dbReference type="SAM" id="MobiDB-lite"/>
    </source>
</evidence>
<protein>
    <recommendedName>
        <fullName evidence="2">small monomeric GTPase</fullName>
        <ecNumber evidence="2">3.6.5.2</ecNumber>
    </recommendedName>
</protein>
<gene>
    <name evidence="9" type="ORF">CAOG_006698</name>
</gene>
<name>A0A0D2WUI3_CAPO3</name>
<dbReference type="EC" id="3.6.5.2" evidence="2"/>
<dbReference type="InterPro" id="IPR001806">
    <property type="entry name" value="Small_GTPase"/>
</dbReference>
<dbReference type="Gene3D" id="3.40.50.300">
    <property type="entry name" value="P-loop containing nucleotide triphosphate hydrolases"/>
    <property type="match status" value="1"/>
</dbReference>
<dbReference type="STRING" id="595528.A0A0D2WUI3"/>
<dbReference type="Proteomes" id="UP000008743">
    <property type="component" value="Unassembled WGS sequence"/>
</dbReference>
<dbReference type="SMART" id="SM00176">
    <property type="entry name" value="RAN"/>
    <property type="match status" value="1"/>
</dbReference>
<dbReference type="NCBIfam" id="TIGR00231">
    <property type="entry name" value="small_GTP"/>
    <property type="match status" value="1"/>
</dbReference>
<keyword evidence="4" id="KW-0547">Nucleotide-binding</keyword>
<dbReference type="PRINTS" id="PR00449">
    <property type="entry name" value="RASTRNSFRMNG"/>
</dbReference>
<dbReference type="CDD" id="cd00876">
    <property type="entry name" value="Ras"/>
    <property type="match status" value="1"/>
</dbReference>
<dbReference type="eggNOG" id="KOG0395">
    <property type="taxonomic scope" value="Eukaryota"/>
</dbReference>
<evidence type="ECO:0000313" key="10">
    <source>
        <dbReference type="Proteomes" id="UP000008743"/>
    </source>
</evidence>
<evidence type="ECO:0000256" key="6">
    <source>
        <dbReference type="ARBA" id="ARBA00023134"/>
    </source>
</evidence>
<dbReference type="InParanoid" id="A0A0D2WUI3"/>
<proteinExistence type="predicted"/>
<accession>A0A0D2WUI3</accession>
<evidence type="ECO:0000256" key="3">
    <source>
        <dbReference type="ARBA" id="ARBA00022475"/>
    </source>
</evidence>
<dbReference type="GO" id="GO:0005525">
    <property type="term" value="F:GTP binding"/>
    <property type="evidence" value="ECO:0007669"/>
    <property type="project" value="UniProtKB-KW"/>
</dbReference>
<dbReference type="GO" id="GO:0005886">
    <property type="term" value="C:plasma membrane"/>
    <property type="evidence" value="ECO:0007669"/>
    <property type="project" value="UniProtKB-SubCell"/>
</dbReference>
<dbReference type="Pfam" id="PF00071">
    <property type="entry name" value="Ras"/>
    <property type="match status" value="1"/>
</dbReference>
<keyword evidence="6" id="KW-0342">GTP-binding</keyword>
<feature type="region of interest" description="Disordered" evidence="8">
    <location>
        <begin position="221"/>
        <end position="247"/>
    </location>
</feature>
<dbReference type="OrthoDB" id="5976022at2759"/>
<dbReference type="GO" id="GO:0007165">
    <property type="term" value="P:signal transduction"/>
    <property type="evidence" value="ECO:0007669"/>
    <property type="project" value="InterPro"/>
</dbReference>
<evidence type="ECO:0000256" key="2">
    <source>
        <dbReference type="ARBA" id="ARBA00011984"/>
    </source>
</evidence>
<dbReference type="InterPro" id="IPR020849">
    <property type="entry name" value="Small_GTPase_Ras-type"/>
</dbReference>
<dbReference type="EMBL" id="KE346371">
    <property type="protein sequence ID" value="KJE96360.1"/>
    <property type="molecule type" value="Genomic_DNA"/>
</dbReference>